<sequence length="183" mass="20592">MALKPTIYKMKLALTDLDREVYENLSLTVACHPSETLERMMVRVLAYSLNVCDGLELCKSLSDTEEADLWAHSLDGALSLWIDVGEPTIERIKKVSRLAPDVRLYSFNSKSPTWWELSSSDIAKLPISVFRFDWAGVQALAKTVERTMEFSITVSEGSLYVSTSAGDCELRLEQLQDGATHRR</sequence>
<dbReference type="EMBL" id="LIBB01000252">
    <property type="protein sequence ID" value="KRO71040.1"/>
    <property type="molecule type" value="Genomic_DNA"/>
</dbReference>
<dbReference type="Gene3D" id="3.10.640.10">
    <property type="entry name" value="Restriction endonuclease-like alpha-beta roll domain"/>
    <property type="match status" value="1"/>
</dbReference>
<evidence type="ECO:0000313" key="2">
    <source>
        <dbReference type="Proteomes" id="UP000051934"/>
    </source>
</evidence>
<proteinExistence type="predicted"/>
<evidence type="ECO:0008006" key="3">
    <source>
        <dbReference type="Google" id="ProtNLM"/>
    </source>
</evidence>
<dbReference type="SMART" id="SM01322">
    <property type="entry name" value="YaeQ"/>
    <property type="match status" value="1"/>
</dbReference>
<dbReference type="PANTHER" id="PTHR38784:SF1">
    <property type="entry name" value="SUCROSE PHOSPHORYLASE"/>
    <property type="match status" value="1"/>
</dbReference>
<dbReference type="InterPro" id="IPR011335">
    <property type="entry name" value="Restrct_endonuc-II-like"/>
</dbReference>
<comment type="caution">
    <text evidence="1">The sequence shown here is derived from an EMBL/GenBank/DDBJ whole genome shotgun (WGS) entry which is preliminary data.</text>
</comment>
<protein>
    <recommendedName>
        <fullName evidence="3">YaeQ family protein</fullName>
    </recommendedName>
</protein>
<name>A0A0R2SD45_9GAMM</name>
<evidence type="ECO:0000313" key="1">
    <source>
        <dbReference type="EMBL" id="KRO71040.1"/>
    </source>
</evidence>
<gene>
    <name evidence="1" type="ORF">ABR69_02865</name>
</gene>
<dbReference type="InterPro" id="IPR038590">
    <property type="entry name" value="YaeQ_sf"/>
</dbReference>
<organism evidence="1 2">
    <name type="scientific">OM182 bacterium BACL3 MAG-120507-bin80</name>
    <dbReference type="NCBI Taxonomy" id="1655577"/>
    <lineage>
        <taxon>Bacteria</taxon>
        <taxon>Pseudomonadati</taxon>
        <taxon>Pseudomonadota</taxon>
        <taxon>Gammaproteobacteria</taxon>
        <taxon>OMG group</taxon>
        <taxon>OM182 clade</taxon>
    </lineage>
</organism>
<reference evidence="1 2" key="1">
    <citation type="submission" date="2015-10" db="EMBL/GenBank/DDBJ databases">
        <title>Metagenome-Assembled Genomes uncover a global brackish microbiome.</title>
        <authorList>
            <person name="Hugerth L.W."/>
            <person name="Larsson J."/>
            <person name="Alneberg J."/>
            <person name="Lindh M.V."/>
            <person name="Legrand C."/>
            <person name="Pinhassi J."/>
            <person name="Andersson A.F."/>
        </authorList>
    </citation>
    <scope>NUCLEOTIDE SEQUENCE [LARGE SCALE GENOMIC DNA]</scope>
    <source>
        <strain evidence="1">BACL4 MAG-120507-bin80</strain>
    </source>
</reference>
<dbReference type="PANTHER" id="PTHR38784">
    <property type="entry name" value="SUCROSE PHOSPHORYLASE"/>
    <property type="match status" value="1"/>
</dbReference>
<dbReference type="Proteomes" id="UP000051934">
    <property type="component" value="Unassembled WGS sequence"/>
</dbReference>
<dbReference type="SUPFAM" id="SSF52980">
    <property type="entry name" value="Restriction endonuclease-like"/>
    <property type="match status" value="1"/>
</dbReference>
<dbReference type="InterPro" id="IPR009822">
    <property type="entry name" value="YaeQ"/>
</dbReference>
<accession>A0A0R2SD45</accession>
<dbReference type="Pfam" id="PF07152">
    <property type="entry name" value="YaeQ"/>
    <property type="match status" value="1"/>
</dbReference>
<dbReference type="PIRSF" id="PIRSF011484">
    <property type="entry name" value="YaeQ"/>
    <property type="match status" value="1"/>
</dbReference>
<dbReference type="AlphaFoldDB" id="A0A0R2SD45"/>